<evidence type="ECO:0000259" key="1">
    <source>
        <dbReference type="Pfam" id="PF00724"/>
    </source>
</evidence>
<dbReference type="GO" id="GO:0003959">
    <property type="term" value="F:NADPH dehydrogenase activity"/>
    <property type="evidence" value="ECO:0007669"/>
    <property type="project" value="InterPro"/>
</dbReference>
<comment type="caution">
    <text evidence="2">The sequence shown here is derived from an EMBL/GenBank/DDBJ whole genome shotgun (WGS) entry which is preliminary data.</text>
</comment>
<dbReference type="Proteomes" id="UP000280598">
    <property type="component" value="Unassembled WGS sequence"/>
</dbReference>
<dbReference type="Pfam" id="PF00724">
    <property type="entry name" value="Oxidored_FMN"/>
    <property type="match status" value="1"/>
</dbReference>
<dbReference type="GO" id="GO:0010181">
    <property type="term" value="F:FMN binding"/>
    <property type="evidence" value="ECO:0007669"/>
    <property type="project" value="InterPro"/>
</dbReference>
<dbReference type="InterPro" id="IPR013785">
    <property type="entry name" value="Aldolase_TIM"/>
</dbReference>
<name>A0A3M7GPP6_HORWE</name>
<dbReference type="PANTHER" id="PTHR43303:SF2">
    <property type="entry name" value="INDOLEAMINE 2,3-DIOXYGENASE PYRROLE 2,3-DIOXYGENASE (AFU_ORTHOLOGUE AFUA_5G01450"/>
    <property type="match status" value="1"/>
</dbReference>
<dbReference type="InterPro" id="IPR044152">
    <property type="entry name" value="YqjM-like"/>
</dbReference>
<dbReference type="SUPFAM" id="SSF51395">
    <property type="entry name" value="FMN-linked oxidoreductases"/>
    <property type="match status" value="1"/>
</dbReference>
<dbReference type="AlphaFoldDB" id="A0A3M7GPP6"/>
<evidence type="ECO:0000313" key="3">
    <source>
        <dbReference type="Proteomes" id="UP000280598"/>
    </source>
</evidence>
<proteinExistence type="predicted"/>
<protein>
    <recommendedName>
        <fullName evidence="1">NADH:flavin oxidoreductase/NADH oxidase N-terminal domain-containing protein</fullName>
    </recommendedName>
</protein>
<accession>A0A3M7GPP6</accession>
<dbReference type="PANTHER" id="PTHR43303">
    <property type="entry name" value="NADPH DEHYDROGENASE C23G7.10C-RELATED"/>
    <property type="match status" value="1"/>
</dbReference>
<dbReference type="InterPro" id="IPR001155">
    <property type="entry name" value="OxRdtase_FMN_N"/>
</dbReference>
<feature type="domain" description="NADH:flavin oxidoreductase/NADH oxidase N-terminal" evidence="1">
    <location>
        <begin position="18"/>
        <end position="67"/>
    </location>
</feature>
<evidence type="ECO:0000313" key="2">
    <source>
        <dbReference type="EMBL" id="RMZ02828.1"/>
    </source>
</evidence>
<gene>
    <name evidence="2" type="ORF">D0860_07062</name>
</gene>
<dbReference type="GO" id="GO:0050661">
    <property type="term" value="F:NADP binding"/>
    <property type="evidence" value="ECO:0007669"/>
    <property type="project" value="InterPro"/>
</dbReference>
<organism evidence="2 3">
    <name type="scientific">Hortaea werneckii</name>
    <name type="common">Black yeast</name>
    <name type="synonym">Cladosporium werneckii</name>
    <dbReference type="NCBI Taxonomy" id="91943"/>
    <lineage>
        <taxon>Eukaryota</taxon>
        <taxon>Fungi</taxon>
        <taxon>Dikarya</taxon>
        <taxon>Ascomycota</taxon>
        <taxon>Pezizomycotina</taxon>
        <taxon>Dothideomycetes</taxon>
        <taxon>Dothideomycetidae</taxon>
        <taxon>Mycosphaerellales</taxon>
        <taxon>Teratosphaeriaceae</taxon>
        <taxon>Hortaea</taxon>
    </lineage>
</organism>
<sequence length="110" mass="12208">MMEVEEIAGDWERILNLRSLTAGVDVIKVHRAHGHLIHQSFSSIADRQTDAYGGSFERRTKLLQDVISIYAPSYSLESPLPPIASDLGSVMLGVSIGGDRPEQRINTYVR</sequence>
<dbReference type="Gene3D" id="3.20.20.70">
    <property type="entry name" value="Aldolase class I"/>
    <property type="match status" value="1"/>
</dbReference>
<dbReference type="EMBL" id="QWIS01000178">
    <property type="protein sequence ID" value="RMZ02828.1"/>
    <property type="molecule type" value="Genomic_DNA"/>
</dbReference>
<reference evidence="2 3" key="1">
    <citation type="journal article" date="2018" name="BMC Genomics">
        <title>Genomic evidence for intraspecific hybridization in a clonal and extremely halotolerant yeast.</title>
        <authorList>
            <person name="Gostincar C."/>
            <person name="Stajich J.E."/>
            <person name="Zupancic J."/>
            <person name="Zalar P."/>
            <person name="Gunde-Cimerman N."/>
        </authorList>
    </citation>
    <scope>NUCLEOTIDE SEQUENCE [LARGE SCALE GENOMIC DNA]</scope>
    <source>
        <strain evidence="2 3">EXF-562</strain>
    </source>
</reference>
<dbReference type="VEuPathDB" id="FungiDB:BTJ68_07108"/>